<dbReference type="Proteomes" id="UP000504607">
    <property type="component" value="Chromosome 13"/>
</dbReference>
<dbReference type="KEGG" id="egu:105056252"/>
<reference evidence="2" key="1">
    <citation type="submission" date="2025-08" db="UniProtKB">
        <authorList>
            <consortium name="RefSeq"/>
        </authorList>
    </citation>
    <scope>IDENTIFICATION</scope>
</reference>
<keyword evidence="1" id="KW-1185">Reference proteome</keyword>
<proteinExistence type="predicted"/>
<dbReference type="PANTHER" id="PTHR33872:SF2">
    <property type="entry name" value="DNA POLYMERASE EPSILON CATALYTIC SUBUNIT A"/>
    <property type="match status" value="1"/>
</dbReference>
<dbReference type="GeneID" id="105056252"/>
<evidence type="ECO:0000313" key="2">
    <source>
        <dbReference type="RefSeq" id="XP_010936690.1"/>
    </source>
</evidence>
<dbReference type="RefSeq" id="XP_010936690.1">
    <property type="nucleotide sequence ID" value="XM_010938388.3"/>
</dbReference>
<evidence type="ECO:0000313" key="1">
    <source>
        <dbReference type="Proteomes" id="UP000504607"/>
    </source>
</evidence>
<protein>
    <submittedName>
        <fullName evidence="2">Uncharacterized protein LOC105056252</fullName>
    </submittedName>
</protein>
<sequence>MGSLMAGWNTPVQDPKAVRYQRNRSLTRGEIDAYWKSKKKTEEEHLRELFGFVENNQEKNICQGSGEKLQRSSSLPLTDRRESSLNSIFKSDDEKNEKTNCWWTRSHWAFLNEPPVTAMEGPSYKYASQYHVANFGSSKAVGNSEISV</sequence>
<dbReference type="AlphaFoldDB" id="A0A6I9S2I5"/>
<accession>A0A6I9S2I5</accession>
<dbReference type="InParanoid" id="A0A6I9S2I5"/>
<gene>
    <name evidence="2" type="primary">LOC105056252</name>
</gene>
<name>A0A6I9S2I5_ELAGV</name>
<dbReference type="OrthoDB" id="1858881at2759"/>
<organism evidence="1 2">
    <name type="scientific">Elaeis guineensis var. tenera</name>
    <name type="common">Oil palm</name>
    <dbReference type="NCBI Taxonomy" id="51953"/>
    <lineage>
        <taxon>Eukaryota</taxon>
        <taxon>Viridiplantae</taxon>
        <taxon>Streptophyta</taxon>
        <taxon>Embryophyta</taxon>
        <taxon>Tracheophyta</taxon>
        <taxon>Spermatophyta</taxon>
        <taxon>Magnoliopsida</taxon>
        <taxon>Liliopsida</taxon>
        <taxon>Arecaceae</taxon>
        <taxon>Arecoideae</taxon>
        <taxon>Cocoseae</taxon>
        <taxon>Elaeidinae</taxon>
        <taxon>Elaeis</taxon>
    </lineage>
</organism>
<dbReference type="PANTHER" id="PTHR33872">
    <property type="entry name" value="DNA POLYMERASE EPSILON CATALYTIC SUBUNIT A"/>
    <property type="match status" value="1"/>
</dbReference>